<feature type="compositionally biased region" description="Polar residues" evidence="1">
    <location>
        <begin position="236"/>
        <end position="246"/>
    </location>
</feature>
<accession>A0ABM1E2F7</accession>
<name>A0ABM1E2F7_PRICU</name>
<organism evidence="2 3">
    <name type="scientific">Priapulus caudatus</name>
    <name type="common">Priapulid worm</name>
    <dbReference type="NCBI Taxonomy" id="37621"/>
    <lineage>
        <taxon>Eukaryota</taxon>
        <taxon>Metazoa</taxon>
        <taxon>Ecdysozoa</taxon>
        <taxon>Scalidophora</taxon>
        <taxon>Priapulida</taxon>
        <taxon>Priapulimorpha</taxon>
        <taxon>Priapulimorphida</taxon>
        <taxon>Priapulidae</taxon>
        <taxon>Priapulus</taxon>
    </lineage>
</organism>
<feature type="compositionally biased region" description="Low complexity" evidence="1">
    <location>
        <begin position="1"/>
        <end position="14"/>
    </location>
</feature>
<proteinExistence type="predicted"/>
<dbReference type="GeneID" id="106808260"/>
<dbReference type="RefSeq" id="XP_014666378.1">
    <property type="nucleotide sequence ID" value="XM_014810892.1"/>
</dbReference>
<feature type="region of interest" description="Disordered" evidence="1">
    <location>
        <begin position="236"/>
        <end position="288"/>
    </location>
</feature>
<evidence type="ECO:0000313" key="2">
    <source>
        <dbReference type="Proteomes" id="UP000695022"/>
    </source>
</evidence>
<feature type="region of interest" description="Disordered" evidence="1">
    <location>
        <begin position="1"/>
        <end position="28"/>
    </location>
</feature>
<dbReference type="Proteomes" id="UP000695022">
    <property type="component" value="Unplaced"/>
</dbReference>
<feature type="compositionally biased region" description="Basic and acidic residues" evidence="1">
    <location>
        <begin position="247"/>
        <end position="288"/>
    </location>
</feature>
<reference evidence="3" key="1">
    <citation type="submission" date="2025-08" db="UniProtKB">
        <authorList>
            <consortium name="RefSeq"/>
        </authorList>
    </citation>
    <scope>IDENTIFICATION</scope>
</reference>
<evidence type="ECO:0000313" key="3">
    <source>
        <dbReference type="RefSeq" id="XP_014666378.1"/>
    </source>
</evidence>
<gene>
    <name evidence="3" type="primary">LOC106808260</name>
</gene>
<sequence>MQADATASTTTGASQEKTLASGKTRDAIARKTATDGTLVASGNDRDAIARETTIDSASVASGKNRDAITQVAAAVSGVFTAAASDVCYSDIETVARGCDTDSGSYPRSPRVTVRVSDGRRRTRRQPTTFVSSADSCGDADVVVTCRESDLSCGAVFRRDATDGATSDDDVRAMTSVEVEEGITDITTATVAATTIVAATTTTTAATTATITIAAAERESGNKAGCDVSRNNSGFADCTSSTETNDPTDSHERTRERTRTDHTEHMRERTRTVHTEHTHEPTTKTDLMEHTSDPAKTFAREHAQEPNRITRRVCSNPDHGRTQHPAEDASDLATIRENPDPTLPADGETAECDLATIREYPDPTLSADGATSTELIAIDVGKLTAEEESHRNHALCIRAIATWLRTIGNEIDSMGVTSPASPQYGVPNWWDKHGKGMR</sequence>
<keyword evidence="2" id="KW-1185">Reference proteome</keyword>
<protein>
    <submittedName>
        <fullName evidence="3">Uncharacterized protein LOC106808260 isoform X1</fullName>
    </submittedName>
</protein>
<evidence type="ECO:0000256" key="1">
    <source>
        <dbReference type="SAM" id="MobiDB-lite"/>
    </source>
</evidence>